<gene>
    <name evidence="1" type="ORF">Pme01_18300</name>
</gene>
<sequence length="954" mass="103350">MGYTEDDLWHLLVEARGVPYGAGQIALVEQVVQHADAAGSDRLRFAARMMATNAYTYGGEPAKAFVTFSWCLAEYDRDPASRSREDERLLLWHFKYVINALTKFPEVPLERTYAVVDDMQRRYQAGGHSLHAVYRQRWGLAYHVGDADGAREWYERWNAAPRDENSDCPGCDPGAKALHLIQYGTDEEAVALAAPLLTGQLSCHEQPQSILTDLLLPYLRTGRLAEAADAHRRGYRLMRGNLADLGYIAEHLMFCAWTGNVARGLEIVQRHLGWLDRSPSPWATMRFSAAAARVLDGLAASGRGGLTVHRPATAGREAADVPVLRLAGELADQARELAARFDARNGTGWQGQRVAEMLAAEPLVEYLPLSDVDGRRRRMTPVPAPQPDAPAVDPADYPDDPAGLLDLAERFFREHRTAAAGAVWRHFDQRYPADALSPLVAARRADGRGMLAASADRHAEAERAWWEAADGYAQVGDEVRRQVTMSRLGALLCGSDRYDEGLAMVEEANRRLMELGDVERRVGAELRLAYVLGLGDRPAEGLAAVERAAGQAPTIAGDALLAAEVAMRRAQFLLTLGRVPEAAESATTALECFGAAGDPPVAAIAWLLRAHAQAELGEYAAAAETFGTVVGRSTDDEVILAGQHGRGRALLAAGDPRRAVEPLVETVAGFAAAGDEATAAFARYDLAAAYQGCGQALDAAEAAEEALPVLERLGARDAADRCRYLLAAVYRDLDQPDEALAQLDQLVTNLDGYDNLAGRSQMHEEAGHILYHRDRDAAAAVRFGTAADGYRDAGLTLDEVRARRWAALALRWADRLDEAVAALESAETRAEGLPTDEPAATWERAMLAFDGARVLIAAERFDAALDRAAASGTGFRSIGAFGEALQADVLHAELLFRCDRPAEAEPVLRAVLGTAPRDWPVRQNAAWLLAGVLEALDRGAEAAALREEYGLDEA</sequence>
<dbReference type="AlphaFoldDB" id="A0A8J3X2U2"/>
<name>A0A8J3X2U2_9ACTN</name>
<dbReference type="Gene3D" id="1.25.40.10">
    <property type="entry name" value="Tetratricopeptide repeat domain"/>
    <property type="match status" value="2"/>
</dbReference>
<evidence type="ECO:0008006" key="3">
    <source>
        <dbReference type="Google" id="ProtNLM"/>
    </source>
</evidence>
<accession>A0A8J3X2U2</accession>
<organism evidence="1 2">
    <name type="scientific">Planosporangium mesophilum</name>
    <dbReference type="NCBI Taxonomy" id="689768"/>
    <lineage>
        <taxon>Bacteria</taxon>
        <taxon>Bacillati</taxon>
        <taxon>Actinomycetota</taxon>
        <taxon>Actinomycetes</taxon>
        <taxon>Micromonosporales</taxon>
        <taxon>Micromonosporaceae</taxon>
        <taxon>Planosporangium</taxon>
    </lineage>
</organism>
<dbReference type="RefSeq" id="WP_168113626.1">
    <property type="nucleotide sequence ID" value="NZ_BOON01000017.1"/>
</dbReference>
<reference evidence="1" key="1">
    <citation type="submission" date="2021-01" db="EMBL/GenBank/DDBJ databases">
        <title>Whole genome shotgun sequence of Planosporangium mesophilum NBRC 109066.</title>
        <authorList>
            <person name="Komaki H."/>
            <person name="Tamura T."/>
        </authorList>
    </citation>
    <scope>NUCLEOTIDE SEQUENCE</scope>
    <source>
        <strain evidence="1">NBRC 109066</strain>
    </source>
</reference>
<evidence type="ECO:0000313" key="2">
    <source>
        <dbReference type="Proteomes" id="UP000599074"/>
    </source>
</evidence>
<dbReference type="InterPro" id="IPR011990">
    <property type="entry name" value="TPR-like_helical_dom_sf"/>
</dbReference>
<evidence type="ECO:0000313" key="1">
    <source>
        <dbReference type="EMBL" id="GII22233.1"/>
    </source>
</evidence>
<dbReference type="SUPFAM" id="SSF48452">
    <property type="entry name" value="TPR-like"/>
    <property type="match status" value="3"/>
</dbReference>
<dbReference type="InterPro" id="IPR019734">
    <property type="entry name" value="TPR_rpt"/>
</dbReference>
<dbReference type="Proteomes" id="UP000599074">
    <property type="component" value="Unassembled WGS sequence"/>
</dbReference>
<keyword evidence="2" id="KW-1185">Reference proteome</keyword>
<dbReference type="EMBL" id="BOON01000017">
    <property type="protein sequence ID" value="GII22233.1"/>
    <property type="molecule type" value="Genomic_DNA"/>
</dbReference>
<protein>
    <recommendedName>
        <fullName evidence="3">Tetratricopeptide repeat protein</fullName>
    </recommendedName>
</protein>
<proteinExistence type="predicted"/>
<comment type="caution">
    <text evidence="1">The sequence shown here is derived from an EMBL/GenBank/DDBJ whole genome shotgun (WGS) entry which is preliminary data.</text>
</comment>
<dbReference type="SMART" id="SM00028">
    <property type="entry name" value="TPR"/>
    <property type="match status" value="4"/>
</dbReference>